<protein>
    <submittedName>
        <fullName evidence="1">Uncharacterized protein</fullName>
    </submittedName>
</protein>
<evidence type="ECO:0000313" key="2">
    <source>
        <dbReference type="Proteomes" id="UP000036958"/>
    </source>
</evidence>
<name>A0A0L8VFC7_9BACT</name>
<keyword evidence="2" id="KW-1185">Reference proteome</keyword>
<proteinExistence type="predicted"/>
<accession>A0A0L8VFC7</accession>
<gene>
    <name evidence="1" type="ORF">NC99_01260</name>
</gene>
<dbReference type="STRING" id="1409788.NC99_01260"/>
<dbReference type="AlphaFoldDB" id="A0A0L8VFC7"/>
<evidence type="ECO:0000313" key="1">
    <source>
        <dbReference type="EMBL" id="KOH47083.1"/>
    </source>
</evidence>
<comment type="caution">
    <text evidence="1">The sequence shown here is derived from an EMBL/GenBank/DDBJ whole genome shotgun (WGS) entry which is preliminary data.</text>
</comment>
<organism evidence="1 2">
    <name type="scientific">Sunxiuqinia dokdonensis</name>
    <dbReference type="NCBI Taxonomy" id="1409788"/>
    <lineage>
        <taxon>Bacteria</taxon>
        <taxon>Pseudomonadati</taxon>
        <taxon>Bacteroidota</taxon>
        <taxon>Bacteroidia</taxon>
        <taxon>Marinilabiliales</taxon>
        <taxon>Prolixibacteraceae</taxon>
        <taxon>Sunxiuqinia</taxon>
    </lineage>
</organism>
<sequence length="41" mass="4866">MFCFSGVERSAELLSQETRDEIEFWSKKMRSLLDNRIGKKV</sequence>
<reference evidence="2" key="1">
    <citation type="submission" date="2015-07" db="EMBL/GenBank/DDBJ databases">
        <title>Genome sequencing of Sunxiuqinia dokdonensis strain SK.</title>
        <authorList>
            <person name="Ahn S."/>
            <person name="Kim B.-C."/>
        </authorList>
    </citation>
    <scope>NUCLEOTIDE SEQUENCE [LARGE SCALE GENOMIC DNA]</scope>
    <source>
        <strain evidence="2">SK</strain>
    </source>
</reference>
<dbReference type="Proteomes" id="UP000036958">
    <property type="component" value="Unassembled WGS sequence"/>
</dbReference>
<dbReference type="EMBL" id="LGIA01000006">
    <property type="protein sequence ID" value="KOH47083.1"/>
    <property type="molecule type" value="Genomic_DNA"/>
</dbReference>